<dbReference type="EMBL" id="MPJW01000093">
    <property type="protein sequence ID" value="OLU40982.1"/>
    <property type="molecule type" value="Genomic_DNA"/>
</dbReference>
<protein>
    <recommendedName>
        <fullName evidence="2">Peptidase M16 C-terminal domain-containing protein</fullName>
    </recommendedName>
</protein>
<evidence type="ECO:0000313" key="3">
    <source>
        <dbReference type="EMBL" id="OLU40982.1"/>
    </source>
</evidence>
<name>A0A1U7NHA4_9FIRM</name>
<accession>A0A1U7NHA4</accession>
<dbReference type="SUPFAM" id="SSF63411">
    <property type="entry name" value="LuxS/MPP-like metallohydrolase"/>
    <property type="match status" value="2"/>
</dbReference>
<dbReference type="InterPro" id="IPR050361">
    <property type="entry name" value="MPP/UQCRC_Complex"/>
</dbReference>
<dbReference type="PANTHER" id="PTHR11851:SF49">
    <property type="entry name" value="MITOCHONDRIAL-PROCESSING PEPTIDASE SUBUNIT ALPHA"/>
    <property type="match status" value="1"/>
</dbReference>
<dbReference type="GO" id="GO:0046872">
    <property type="term" value="F:metal ion binding"/>
    <property type="evidence" value="ECO:0007669"/>
    <property type="project" value="InterPro"/>
</dbReference>
<evidence type="ECO:0000259" key="2">
    <source>
        <dbReference type="Pfam" id="PF05193"/>
    </source>
</evidence>
<dbReference type="InterPro" id="IPR011249">
    <property type="entry name" value="Metalloenz_LuxS/M16"/>
</dbReference>
<dbReference type="InterPro" id="IPR007863">
    <property type="entry name" value="Peptidase_M16_C"/>
</dbReference>
<comment type="similarity">
    <text evidence="1">Belongs to the peptidase M16 family.</text>
</comment>
<evidence type="ECO:0000256" key="1">
    <source>
        <dbReference type="ARBA" id="ARBA00007261"/>
    </source>
</evidence>
<evidence type="ECO:0000313" key="4">
    <source>
        <dbReference type="Proteomes" id="UP000186341"/>
    </source>
</evidence>
<dbReference type="Proteomes" id="UP000186341">
    <property type="component" value="Unassembled WGS sequence"/>
</dbReference>
<organism evidence="3 4">
    <name type="scientific">Ileibacterium valens</name>
    <dbReference type="NCBI Taxonomy" id="1862668"/>
    <lineage>
        <taxon>Bacteria</taxon>
        <taxon>Bacillati</taxon>
        <taxon>Bacillota</taxon>
        <taxon>Erysipelotrichia</taxon>
        <taxon>Erysipelotrichales</taxon>
        <taxon>Erysipelotrichaceae</taxon>
        <taxon>Ileibacterium</taxon>
    </lineage>
</organism>
<comment type="caution">
    <text evidence="3">The sequence shown here is derived from an EMBL/GenBank/DDBJ whole genome shotgun (WGS) entry which is preliminary data.</text>
</comment>
<feature type="domain" description="Peptidase M16 C-terminal" evidence="2">
    <location>
        <begin position="189"/>
        <end position="325"/>
    </location>
</feature>
<dbReference type="GeneID" id="82202387"/>
<dbReference type="Gene3D" id="3.30.830.10">
    <property type="entry name" value="Metalloenzyme, LuxS/M16 peptidase-like"/>
    <property type="match status" value="2"/>
</dbReference>
<dbReference type="OrthoDB" id="9762085at2"/>
<dbReference type="RefSeq" id="WP_075818596.1">
    <property type="nucleotide sequence ID" value="NZ_CAOUMU010000004.1"/>
</dbReference>
<keyword evidence="4" id="KW-1185">Reference proteome</keyword>
<dbReference type="Pfam" id="PF05193">
    <property type="entry name" value="Peptidase_M16_C"/>
    <property type="match status" value="1"/>
</dbReference>
<dbReference type="AlphaFoldDB" id="A0A1U7NHA4"/>
<sequence length="419" mass="47643">MRINPTNKFSDHSISLRRMIDLNRKDATALNLLLYILNGKTEKFPNRQLFSQALNHAYALRAYSNVSGFGDRMLLDIRFSWISEDLVQEEGYIREVIDLIDQILFHPCITQKNLDEAKYLLKNRLSMQMQDPDTQAVRLLFESMPEDHPISIPVQGSIEEIDKITLEEIKQLAIRLSETPFEIIGVGSIEKEVMDYLNALPMQDYECSKSPLIDLKQPAIVTAKRDIAQSSLALLYATHMKPDSSDYFALMVMNAILGSAPMNLLFEEIREKHSFCYSISSSLIRFDGALLIVTGAQKDHFDEIRELIAAQIDKLKHATKMISEERLTSAHLDIVDAIRTQDDSALRLMAQMFMNIYLKREISSEQMIDKILNVSLEDVEKAARPLHLIGDASVIQSAEGASEELLNSDLEEIMQTSNE</sequence>
<gene>
    <name evidence="3" type="ORF">BO222_04045</name>
</gene>
<proteinExistence type="inferred from homology"/>
<reference evidence="3 4" key="1">
    <citation type="submission" date="2016-11" db="EMBL/GenBank/DDBJ databases">
        <title>Description of two novel members of the family Erysipelotrichaceae: Ileibacterium lipovorans gen. nov., sp. nov. and Dubosiella newyorkensis, gen. nov., sp. nov.</title>
        <authorList>
            <person name="Cox L.M."/>
            <person name="Sohn J."/>
            <person name="Tyrrell K.L."/>
            <person name="Citron D.M."/>
            <person name="Lawson P.A."/>
            <person name="Patel N.B."/>
            <person name="Iizumi T."/>
            <person name="Perez-Perez G.I."/>
            <person name="Goldstein E.J."/>
            <person name="Blaser M.J."/>
        </authorList>
    </citation>
    <scope>NUCLEOTIDE SEQUENCE [LARGE SCALE GENOMIC DNA]</scope>
    <source>
        <strain evidence="3 4">NYU-BL-A3</strain>
    </source>
</reference>
<dbReference type="PANTHER" id="PTHR11851">
    <property type="entry name" value="METALLOPROTEASE"/>
    <property type="match status" value="1"/>
</dbReference>